<sequence length="515" mass="57546">MTSSHRYPESQWMSGLERATGSSSSTEAWEDKVDAQGRLFYVETSLEPNWEEIRVSLPVDHRRGNLGRKAGLSEKLLGIKVGRGGVIEANVGVEDLVQEGDIVHRVDGIPVQDRAGVEMTLSGIGPNAQSVNLHLLRKSQKVEEIETTLPKKPVAFSHQLLYFDPAAREVYKFPGTPVPLSGAFPTLHDALNNSFNSGAASTSITFNGNLHSVSYAQLKSGLLCVAISHDIVPIYYISPLIDQLRKTVEWEFGEEFDACIENDVERVSAFFNRFFHSIMSEPIESRSLPWPRLSLISDTNRSKLDTVLYRYEACELEDGAFLRTHHIIGSAVFVKGSVICSHLTRDHLQLSFLMTRQERVFNSEISRVIAWRPVFISKSSLNFLLAVSRGDYCLVTLLEVNAFCTNDGSVGPDPFVVDWAEENLTMLKNVLASVPINVLKDFLVLDERRGFYVAESYDAELWTVLRKRRGVCSMLKSASGYLCCQTINNITLVNRQAKPLNTIEHALEVVSGIDF</sequence>
<dbReference type="GO" id="GO:0007399">
    <property type="term" value="P:nervous system development"/>
    <property type="evidence" value="ECO:0007669"/>
    <property type="project" value="TreeGrafter"/>
</dbReference>
<dbReference type="Proteomes" id="UP000694867">
    <property type="component" value="Unplaced"/>
</dbReference>
<dbReference type="GO" id="GO:0005929">
    <property type="term" value="C:cilium"/>
    <property type="evidence" value="ECO:0007669"/>
    <property type="project" value="TreeGrafter"/>
</dbReference>
<evidence type="ECO:0000256" key="1">
    <source>
        <dbReference type="SAM" id="MobiDB-lite"/>
    </source>
</evidence>
<dbReference type="GO" id="GO:0001736">
    <property type="term" value="P:establishment of planar polarity"/>
    <property type="evidence" value="ECO:0007669"/>
    <property type="project" value="InterPro"/>
</dbReference>
<evidence type="ECO:0000313" key="2">
    <source>
        <dbReference type="Proteomes" id="UP000694867"/>
    </source>
</evidence>
<dbReference type="InterPro" id="IPR039151">
    <property type="entry name" value="INTU"/>
</dbReference>
<dbReference type="AlphaFoldDB" id="A0AAJ7SGP0"/>
<gene>
    <name evidence="3" type="primary">LOC114828278</name>
</gene>
<feature type="region of interest" description="Disordered" evidence="1">
    <location>
        <begin position="1"/>
        <end position="29"/>
    </location>
</feature>
<dbReference type="KEGG" id="goe:114828278"/>
<name>A0AAJ7SGP0_9ACAR</name>
<proteinExistence type="predicted"/>
<dbReference type="GO" id="GO:0060271">
    <property type="term" value="P:cilium assembly"/>
    <property type="evidence" value="ECO:0007669"/>
    <property type="project" value="InterPro"/>
</dbReference>
<protein>
    <submittedName>
        <fullName evidence="3">Protein inturned-like</fullName>
    </submittedName>
</protein>
<reference evidence="3" key="1">
    <citation type="submission" date="2025-08" db="UniProtKB">
        <authorList>
            <consortium name="RefSeq"/>
        </authorList>
    </citation>
    <scope>IDENTIFICATION</scope>
</reference>
<dbReference type="PANTHER" id="PTHR21082">
    <property type="entry name" value="PROTEIN INTURNED"/>
    <property type="match status" value="1"/>
</dbReference>
<evidence type="ECO:0000313" key="3">
    <source>
        <dbReference type="RefSeq" id="XP_028967588.1"/>
    </source>
</evidence>
<organism evidence="2 3">
    <name type="scientific">Galendromus occidentalis</name>
    <name type="common">western predatory mite</name>
    <dbReference type="NCBI Taxonomy" id="34638"/>
    <lineage>
        <taxon>Eukaryota</taxon>
        <taxon>Metazoa</taxon>
        <taxon>Ecdysozoa</taxon>
        <taxon>Arthropoda</taxon>
        <taxon>Chelicerata</taxon>
        <taxon>Arachnida</taxon>
        <taxon>Acari</taxon>
        <taxon>Parasitiformes</taxon>
        <taxon>Mesostigmata</taxon>
        <taxon>Gamasina</taxon>
        <taxon>Phytoseioidea</taxon>
        <taxon>Phytoseiidae</taxon>
        <taxon>Typhlodrominae</taxon>
        <taxon>Galendromus</taxon>
    </lineage>
</organism>
<accession>A0AAJ7SGP0</accession>
<dbReference type="GO" id="GO:0005737">
    <property type="term" value="C:cytoplasm"/>
    <property type="evidence" value="ECO:0007669"/>
    <property type="project" value="TreeGrafter"/>
</dbReference>
<dbReference type="RefSeq" id="XP_028967588.1">
    <property type="nucleotide sequence ID" value="XM_029111755.1"/>
</dbReference>
<dbReference type="GeneID" id="114828278"/>
<keyword evidence="2" id="KW-1185">Reference proteome</keyword>
<dbReference type="PANTHER" id="PTHR21082:SF4">
    <property type="entry name" value="PROTEIN INTURNED"/>
    <property type="match status" value="1"/>
</dbReference>